<feature type="region of interest" description="Disordered" evidence="1">
    <location>
        <begin position="1"/>
        <end position="32"/>
    </location>
</feature>
<evidence type="ECO:0000313" key="3">
    <source>
        <dbReference type="Proteomes" id="UP000636709"/>
    </source>
</evidence>
<reference evidence="2" key="1">
    <citation type="submission" date="2020-07" db="EMBL/GenBank/DDBJ databases">
        <title>Genome sequence and genetic diversity analysis of an under-domesticated orphan crop, white fonio (Digitaria exilis).</title>
        <authorList>
            <person name="Bennetzen J.L."/>
            <person name="Chen S."/>
            <person name="Ma X."/>
            <person name="Wang X."/>
            <person name="Yssel A.E.J."/>
            <person name="Chaluvadi S.R."/>
            <person name="Johnson M."/>
            <person name="Gangashetty P."/>
            <person name="Hamidou F."/>
            <person name="Sanogo M.D."/>
            <person name="Zwaenepoel A."/>
            <person name="Wallace J."/>
            <person name="Van De Peer Y."/>
            <person name="Van Deynze A."/>
        </authorList>
    </citation>
    <scope>NUCLEOTIDE SEQUENCE</scope>
    <source>
        <tissue evidence="2">Leaves</tissue>
    </source>
</reference>
<sequence length="433" mass="46951">MAKSPVSLAMALSSRKRPPTRPPACTTGPPQPALRAAASPVELQPVERIGEWILTEARVGSMAAGLAKVSGGAAASSHAPAPEWVIYKMTLHDPSTARARYHSVSAGTMHDPDSAWATGLAHGTSTGTTRLMGRHDDGTIISPHGAMERRQARPRQRPAGMTRRMTQRSQIQILTPRPPAAGPRAAAAARAMSPSSHKIRPCSTRSLHTGAGDRSGVVSFRNTAAYATIVSIHWTHRSPVRLRASRSSCSSLPLPDFSTLEEEEDAPLFILEAGIARRASRGTDELRSSCCRTRLSWLKLTSRTTMMLEANSSDGRPPEKELYERLRCSKLVRSARDGEMLPSRPLDAKETWTTIPSALQVMPSHLQQSVWFRHAVARPLSSDSPVRNRRREPISCSLHEVAGEANESSSSSRGAMLKESTAIMVLLPLLELG</sequence>
<dbReference type="OrthoDB" id="695279at2759"/>
<evidence type="ECO:0000256" key="1">
    <source>
        <dbReference type="SAM" id="MobiDB-lite"/>
    </source>
</evidence>
<feature type="region of interest" description="Disordered" evidence="1">
    <location>
        <begin position="147"/>
        <end position="168"/>
    </location>
</feature>
<gene>
    <name evidence="2" type="ORF">HU200_043995</name>
</gene>
<protein>
    <submittedName>
        <fullName evidence="2">Uncharacterized protein</fullName>
    </submittedName>
</protein>
<dbReference type="Proteomes" id="UP000636709">
    <property type="component" value="Unassembled WGS sequence"/>
</dbReference>
<organism evidence="2 3">
    <name type="scientific">Digitaria exilis</name>
    <dbReference type="NCBI Taxonomy" id="1010633"/>
    <lineage>
        <taxon>Eukaryota</taxon>
        <taxon>Viridiplantae</taxon>
        <taxon>Streptophyta</taxon>
        <taxon>Embryophyta</taxon>
        <taxon>Tracheophyta</taxon>
        <taxon>Spermatophyta</taxon>
        <taxon>Magnoliopsida</taxon>
        <taxon>Liliopsida</taxon>
        <taxon>Poales</taxon>
        <taxon>Poaceae</taxon>
        <taxon>PACMAD clade</taxon>
        <taxon>Panicoideae</taxon>
        <taxon>Panicodae</taxon>
        <taxon>Paniceae</taxon>
        <taxon>Anthephorinae</taxon>
        <taxon>Digitaria</taxon>
    </lineage>
</organism>
<dbReference type="AlphaFoldDB" id="A0A835B3J2"/>
<feature type="region of interest" description="Disordered" evidence="1">
    <location>
        <begin position="191"/>
        <end position="210"/>
    </location>
</feature>
<proteinExistence type="predicted"/>
<comment type="caution">
    <text evidence="2">The sequence shown here is derived from an EMBL/GenBank/DDBJ whole genome shotgun (WGS) entry which is preliminary data.</text>
</comment>
<dbReference type="EMBL" id="JACEFO010002084">
    <property type="protein sequence ID" value="KAF8685371.1"/>
    <property type="molecule type" value="Genomic_DNA"/>
</dbReference>
<evidence type="ECO:0000313" key="2">
    <source>
        <dbReference type="EMBL" id="KAF8685371.1"/>
    </source>
</evidence>
<name>A0A835B3J2_9POAL</name>
<accession>A0A835B3J2</accession>
<keyword evidence="3" id="KW-1185">Reference proteome</keyword>